<dbReference type="EMBL" id="CM001885">
    <property type="protein sequence ID" value="EOY12052.1"/>
    <property type="molecule type" value="Genomic_DNA"/>
</dbReference>
<evidence type="ECO:0000313" key="3">
    <source>
        <dbReference type="EMBL" id="EOY12052.1"/>
    </source>
</evidence>
<dbReference type="AlphaFoldDB" id="A0A061F5T5"/>
<name>A0A061F5T5_THECC</name>
<proteinExistence type="predicted"/>
<dbReference type="Proteomes" id="UP000026915">
    <property type="component" value="Chromosome 7"/>
</dbReference>
<evidence type="ECO:0000313" key="4">
    <source>
        <dbReference type="Proteomes" id="UP000026915"/>
    </source>
</evidence>
<dbReference type="OMA" id="IDKNCIF"/>
<feature type="coiled-coil region" evidence="1">
    <location>
        <begin position="140"/>
        <end position="167"/>
    </location>
</feature>
<accession>A0A061F5T5</accession>
<organism evidence="3 4">
    <name type="scientific">Theobroma cacao</name>
    <name type="common">Cacao</name>
    <name type="synonym">Cocoa</name>
    <dbReference type="NCBI Taxonomy" id="3641"/>
    <lineage>
        <taxon>Eukaryota</taxon>
        <taxon>Viridiplantae</taxon>
        <taxon>Streptophyta</taxon>
        <taxon>Embryophyta</taxon>
        <taxon>Tracheophyta</taxon>
        <taxon>Spermatophyta</taxon>
        <taxon>Magnoliopsida</taxon>
        <taxon>eudicotyledons</taxon>
        <taxon>Gunneridae</taxon>
        <taxon>Pentapetalae</taxon>
        <taxon>rosids</taxon>
        <taxon>malvids</taxon>
        <taxon>Malvales</taxon>
        <taxon>Malvaceae</taxon>
        <taxon>Byttnerioideae</taxon>
        <taxon>Theobroma</taxon>
    </lineage>
</organism>
<keyword evidence="2" id="KW-1133">Transmembrane helix</keyword>
<reference evidence="3 4" key="1">
    <citation type="journal article" date="2013" name="Genome Biol.">
        <title>The genome sequence of the most widely cultivated cacao type and its use to identify candidate genes regulating pod color.</title>
        <authorList>
            <person name="Motamayor J.C."/>
            <person name="Mockaitis K."/>
            <person name="Schmutz J."/>
            <person name="Haiminen N."/>
            <person name="Iii D.L."/>
            <person name="Cornejo O."/>
            <person name="Findley S.D."/>
            <person name="Zheng P."/>
            <person name="Utro F."/>
            <person name="Royaert S."/>
            <person name="Saski C."/>
            <person name="Jenkins J."/>
            <person name="Podicheti R."/>
            <person name="Zhao M."/>
            <person name="Scheffler B.E."/>
            <person name="Stack J.C."/>
            <person name="Feltus F.A."/>
            <person name="Mustiga G.M."/>
            <person name="Amores F."/>
            <person name="Phillips W."/>
            <person name="Marelli J.P."/>
            <person name="May G.D."/>
            <person name="Shapiro H."/>
            <person name="Ma J."/>
            <person name="Bustamante C.D."/>
            <person name="Schnell R.J."/>
            <person name="Main D."/>
            <person name="Gilbert D."/>
            <person name="Parida L."/>
            <person name="Kuhn D.N."/>
        </authorList>
    </citation>
    <scope>NUCLEOTIDE SEQUENCE [LARGE SCALE GENOMIC DNA]</scope>
    <source>
        <strain evidence="4">cv. Matina 1-6</strain>
    </source>
</reference>
<keyword evidence="4" id="KW-1185">Reference proteome</keyword>
<keyword evidence="2" id="KW-0812">Transmembrane</keyword>
<gene>
    <name evidence="3" type="ORF">TCM_030660</name>
</gene>
<evidence type="ECO:0000256" key="2">
    <source>
        <dbReference type="SAM" id="Phobius"/>
    </source>
</evidence>
<feature type="transmembrane region" description="Helical" evidence="2">
    <location>
        <begin position="20"/>
        <end position="43"/>
    </location>
</feature>
<dbReference type="HOGENOM" id="CLU_099249_0_0_1"/>
<dbReference type="eggNOG" id="ENOG502S1PA">
    <property type="taxonomic scope" value="Eukaryota"/>
</dbReference>
<keyword evidence="2" id="KW-0472">Membrane</keyword>
<dbReference type="PANTHER" id="PTHR34947:SF2">
    <property type="entry name" value="TRANSMEMBRANE PROTEIN"/>
    <property type="match status" value="1"/>
</dbReference>
<dbReference type="InParanoid" id="A0A061F5T5"/>
<protein>
    <submittedName>
        <fullName evidence="3">Uncharacterized protein</fullName>
    </submittedName>
</protein>
<keyword evidence="1" id="KW-0175">Coiled coil</keyword>
<dbReference type="PANTHER" id="PTHR34947">
    <property type="entry name" value="TRANSMEMBRANE PROTEIN"/>
    <property type="match status" value="1"/>
</dbReference>
<dbReference type="Gramene" id="EOY12052">
    <property type="protein sequence ID" value="EOY12052"/>
    <property type="gene ID" value="TCM_030660"/>
</dbReference>
<evidence type="ECO:0000256" key="1">
    <source>
        <dbReference type="SAM" id="Coils"/>
    </source>
</evidence>
<sequence length="262" mass="30108">MDQTGNQKRQSLSQFMKSHFHIKLTQLVLSVSVFSLFFSHSYWLSLLHSFNFNFHNTLPFQLFSHAIDKNCIFLLCNGLLVFLAKYSGLISSSSKHNLSDDQSFKSYEDVPQSESIVLEPKAPLLEKEVPLGSSDEALENSILMEGRQEEEEEAAAAETEIGNFTLEEEKEEEDAEKWDLMTTAEKEGNAAFVQEEEVKGSEVDFFVQEFGEGENPEREEEAELVEGNRVLSTEELNKRFDEFIRKMKEELRIEARQQLVMV</sequence>